<evidence type="ECO:0008006" key="4">
    <source>
        <dbReference type="Google" id="ProtNLM"/>
    </source>
</evidence>
<keyword evidence="3" id="KW-1185">Reference proteome</keyword>
<evidence type="ECO:0000256" key="1">
    <source>
        <dbReference type="SAM" id="MobiDB-lite"/>
    </source>
</evidence>
<gene>
    <name evidence="2" type="ORF">ACHAW5_006947</name>
</gene>
<evidence type="ECO:0000313" key="2">
    <source>
        <dbReference type="EMBL" id="KAL3766689.1"/>
    </source>
</evidence>
<comment type="caution">
    <text evidence="2">The sequence shown here is derived from an EMBL/GenBank/DDBJ whole genome shotgun (WGS) entry which is preliminary data.</text>
</comment>
<feature type="region of interest" description="Disordered" evidence="1">
    <location>
        <begin position="36"/>
        <end position="60"/>
    </location>
</feature>
<feature type="compositionally biased region" description="Basic and acidic residues" evidence="1">
    <location>
        <begin position="36"/>
        <end position="50"/>
    </location>
</feature>
<protein>
    <recommendedName>
        <fullName evidence="4">Distal membrane arm assembly complex 2-like protein</fullName>
    </recommendedName>
</protein>
<dbReference type="PANTHER" id="PTHR13318">
    <property type="entry name" value="PARTNER OF PAIRED, ISOFORM B-RELATED"/>
    <property type="match status" value="1"/>
</dbReference>
<proteinExistence type="predicted"/>
<dbReference type="Proteomes" id="UP001530315">
    <property type="component" value="Unassembled WGS sequence"/>
</dbReference>
<feature type="region of interest" description="Disordered" evidence="1">
    <location>
        <begin position="1"/>
        <end position="23"/>
    </location>
</feature>
<accession>A0ABD3MS31</accession>
<dbReference type="InterPro" id="IPR032675">
    <property type="entry name" value="LRR_dom_sf"/>
</dbReference>
<name>A0ABD3MS31_9STRA</name>
<feature type="compositionally biased region" description="Low complexity" evidence="1">
    <location>
        <begin position="1"/>
        <end position="11"/>
    </location>
</feature>
<sequence length="489" mass="55361">MSSSTSSSSSSAPPPSPSPRPSCFGFLFRLFRRKPADDQQRRPCRGETRRERSRRVKSNKSAISVYNGGGNPFTSFQIDIWTNVSKYLRCDDVMNLRLASLGIPRAVTLNPALTGHLTLNLDKCPWEDWARKKRLDHDHLARIWCGREGVIDFPRDITNSELEIFLFKDYLGKATKVSFGRCQNLTVAWLELLHEMRHLEIEVGLPSCITDEELSRYIPSLQHVTRLNCVGCSQLTDDGFNQLGRLRDLKELYFLHCKNLTSLAFLGNLDRLQNLSIDGMLNTPNKKSTPVVTDSMLATISGMQSLRSLVIATRLNVTGMGLVHFSNMRKLESLELERGAGECLTDNGLKVVCGLGRLRSLRITHCENLTDRSLNYLQHLHELASLELSCWDSSNFTDEGARQLSELRSLKHLTLVGWDKLTDRGMYYLSKIKSLESLNLRFAKHISDEGVDHLQHLKSLRELKLADCSVTQKAKFRLKRVSGVNVTVL</sequence>
<dbReference type="AlphaFoldDB" id="A0ABD3MS31"/>
<dbReference type="SMART" id="SM00367">
    <property type="entry name" value="LRR_CC"/>
    <property type="match status" value="4"/>
</dbReference>
<organism evidence="2 3">
    <name type="scientific">Stephanodiscus triporus</name>
    <dbReference type="NCBI Taxonomy" id="2934178"/>
    <lineage>
        <taxon>Eukaryota</taxon>
        <taxon>Sar</taxon>
        <taxon>Stramenopiles</taxon>
        <taxon>Ochrophyta</taxon>
        <taxon>Bacillariophyta</taxon>
        <taxon>Coscinodiscophyceae</taxon>
        <taxon>Thalassiosirophycidae</taxon>
        <taxon>Stephanodiscales</taxon>
        <taxon>Stephanodiscaceae</taxon>
        <taxon>Stephanodiscus</taxon>
    </lineage>
</organism>
<dbReference type="SUPFAM" id="SSF52047">
    <property type="entry name" value="RNI-like"/>
    <property type="match status" value="1"/>
</dbReference>
<evidence type="ECO:0000313" key="3">
    <source>
        <dbReference type="Proteomes" id="UP001530315"/>
    </source>
</evidence>
<dbReference type="EMBL" id="JALLAZ020001724">
    <property type="protein sequence ID" value="KAL3766689.1"/>
    <property type="molecule type" value="Genomic_DNA"/>
</dbReference>
<dbReference type="Gene3D" id="3.80.10.10">
    <property type="entry name" value="Ribonuclease Inhibitor"/>
    <property type="match status" value="4"/>
</dbReference>
<reference evidence="2 3" key="1">
    <citation type="submission" date="2024-10" db="EMBL/GenBank/DDBJ databases">
        <title>Updated reference genomes for cyclostephanoid diatoms.</title>
        <authorList>
            <person name="Roberts W.R."/>
            <person name="Alverson A.J."/>
        </authorList>
    </citation>
    <scope>NUCLEOTIDE SEQUENCE [LARGE SCALE GENOMIC DNA]</scope>
    <source>
        <strain evidence="2 3">AJA276-08</strain>
    </source>
</reference>
<dbReference type="InterPro" id="IPR006553">
    <property type="entry name" value="Leu-rich_rpt_Cys-con_subtyp"/>
</dbReference>